<evidence type="ECO:0008006" key="4">
    <source>
        <dbReference type="Google" id="ProtNLM"/>
    </source>
</evidence>
<dbReference type="RefSeq" id="WP_221862124.1">
    <property type="nucleotide sequence ID" value="NZ_JAIKTU010000014.1"/>
</dbReference>
<comment type="caution">
    <text evidence="2">The sequence shown here is derived from an EMBL/GenBank/DDBJ whole genome shotgun (WGS) entry which is preliminary data.</text>
</comment>
<gene>
    <name evidence="2" type="ORF">K5V21_15885</name>
</gene>
<reference evidence="2 3" key="1">
    <citation type="journal article" date="2021" name="Cell Host Microbe">
        <title>in vivo commensal control of Clostridioides difficile virulence.</title>
        <authorList>
            <person name="Girinathan B.P."/>
            <person name="Dibenedetto N."/>
            <person name="Worley J.N."/>
            <person name="Peltier J."/>
            <person name="Arrieta-Ortiz M.L."/>
            <person name="Rupa Christinal Immanuel S."/>
            <person name="Lavin R."/>
            <person name="Delaney M.L."/>
            <person name="Cummins C."/>
            <person name="Hoffmann M."/>
            <person name="Luo Y."/>
            <person name="Gonzalez-Escalona N."/>
            <person name="Allard M."/>
            <person name="Onderdonk A.B."/>
            <person name="Gerber G.K."/>
            <person name="Sonenshein A.L."/>
            <person name="Baliga N."/>
            <person name="Dupuy B."/>
            <person name="Bry L."/>
        </authorList>
    </citation>
    <scope>NUCLEOTIDE SEQUENCE [LARGE SCALE GENOMIC DNA]</scope>
    <source>
        <strain evidence="2 3">DSM 599</strain>
    </source>
</reference>
<sequence length="497" mass="56500">MSNFDKKLDKATKYYENKKYKEALKLCDKILAKDYNNEKALELEGEILYKLDRIDEAILNWKINSEYNNNPTAKMRLDDIDKSTKEQALSFDNLNAVSSTPEDEIEDVVNPSTPTIHEINEEVTTNINTSEEVSSENSAETAEDVEEIKVDTTHLDKEEITTVDEALKEDSIDHDRNVEEVKIDTTHLDKEKITTMDEFNKEDSITSNEDIKEYVIDESENFSNYDVKSDNDSIDDKIESVDDNLSNNIENKVHSSKLDDTNKSESQSTSKTKTSSAKGKKSAIIAACALIVVVAAYASVKHFSSKDSTPKTEQSQSQEQVQEVPANLKADLDKAIESKDINTLYTLLSETPADKVPADAKDSYDKALDMMKKDGVEKYYNDGLNAYKDKKFDVALDNLSKAYKYCGGTYLEPHVLYFLGSTENSLDKKDDGTKYFKEYLDKYPHSDLYTAEILYNLCLYYNDKGDKAEAKKYAQHLEDSYPSSPYYNDTSRKILYN</sequence>
<dbReference type="SUPFAM" id="SSF48452">
    <property type="entry name" value="TPR-like"/>
    <property type="match status" value="2"/>
</dbReference>
<feature type="region of interest" description="Disordered" evidence="1">
    <location>
        <begin position="238"/>
        <end position="276"/>
    </location>
</feature>
<name>A0ABS7L1J8_CLOSR</name>
<protein>
    <recommendedName>
        <fullName evidence="4">Tetratricopeptide repeat protein</fullName>
    </recommendedName>
</protein>
<feature type="compositionally biased region" description="Low complexity" evidence="1">
    <location>
        <begin position="313"/>
        <end position="323"/>
    </location>
</feature>
<dbReference type="EMBL" id="JAIKTU010000014">
    <property type="protein sequence ID" value="MBY0756925.1"/>
    <property type="molecule type" value="Genomic_DNA"/>
</dbReference>
<organism evidence="2 3">
    <name type="scientific">Clostridium sardiniense</name>
    <name type="common">Clostridium absonum</name>
    <dbReference type="NCBI Taxonomy" id="29369"/>
    <lineage>
        <taxon>Bacteria</taxon>
        <taxon>Bacillati</taxon>
        <taxon>Bacillota</taxon>
        <taxon>Clostridia</taxon>
        <taxon>Eubacteriales</taxon>
        <taxon>Clostridiaceae</taxon>
        <taxon>Clostridium</taxon>
    </lineage>
</organism>
<accession>A0ABS7L1J8</accession>
<dbReference type="Gene3D" id="1.25.40.1040">
    <property type="match status" value="1"/>
</dbReference>
<evidence type="ECO:0000313" key="3">
    <source>
        <dbReference type="Proteomes" id="UP001299068"/>
    </source>
</evidence>
<feature type="compositionally biased region" description="Low complexity" evidence="1">
    <location>
        <begin position="264"/>
        <end position="276"/>
    </location>
</feature>
<dbReference type="InterPro" id="IPR019734">
    <property type="entry name" value="TPR_rpt"/>
</dbReference>
<dbReference type="InterPro" id="IPR011990">
    <property type="entry name" value="TPR-like_helical_dom_sf"/>
</dbReference>
<proteinExistence type="predicted"/>
<evidence type="ECO:0000313" key="2">
    <source>
        <dbReference type="EMBL" id="MBY0756925.1"/>
    </source>
</evidence>
<evidence type="ECO:0000256" key="1">
    <source>
        <dbReference type="SAM" id="MobiDB-lite"/>
    </source>
</evidence>
<dbReference type="Gene3D" id="1.25.40.10">
    <property type="entry name" value="Tetratricopeptide repeat domain"/>
    <property type="match status" value="1"/>
</dbReference>
<dbReference type="SMART" id="SM00028">
    <property type="entry name" value="TPR"/>
    <property type="match status" value="5"/>
</dbReference>
<dbReference type="Proteomes" id="UP001299068">
    <property type="component" value="Unassembled WGS sequence"/>
</dbReference>
<feature type="compositionally biased region" description="Basic and acidic residues" evidence="1">
    <location>
        <begin position="251"/>
        <end position="263"/>
    </location>
</feature>
<keyword evidence="3" id="KW-1185">Reference proteome</keyword>
<feature type="region of interest" description="Disordered" evidence="1">
    <location>
        <begin position="304"/>
        <end position="323"/>
    </location>
</feature>